<dbReference type="EMBL" id="AZGA01000088">
    <property type="protein sequence ID" value="KRM30605.1"/>
    <property type="molecule type" value="Genomic_DNA"/>
</dbReference>
<dbReference type="Proteomes" id="UP000051236">
    <property type="component" value="Unassembled WGS sequence"/>
</dbReference>
<comment type="similarity">
    <text evidence="4">Belongs to the CitD family.</text>
</comment>
<reference evidence="5 6" key="1">
    <citation type="journal article" date="2015" name="Genome Announc.">
        <title>Expanding the biotechnology potential of lactobacilli through comparative genomics of 213 strains and associated genera.</title>
        <authorList>
            <person name="Sun Z."/>
            <person name="Harris H.M."/>
            <person name="McCann A."/>
            <person name="Guo C."/>
            <person name="Argimon S."/>
            <person name="Zhang W."/>
            <person name="Yang X."/>
            <person name="Jeffery I.B."/>
            <person name="Cooney J.C."/>
            <person name="Kagawa T.F."/>
            <person name="Liu W."/>
            <person name="Song Y."/>
            <person name="Salvetti E."/>
            <person name="Wrobel A."/>
            <person name="Rasinkangas P."/>
            <person name="Parkhill J."/>
            <person name="Rea M.C."/>
            <person name="O'Sullivan O."/>
            <person name="Ritari J."/>
            <person name="Douillard F.P."/>
            <person name="Paul Ross R."/>
            <person name="Yang R."/>
            <person name="Briner A.E."/>
            <person name="Felis G.E."/>
            <person name="de Vos W.M."/>
            <person name="Barrangou R."/>
            <person name="Klaenhammer T.R."/>
            <person name="Caufield P.W."/>
            <person name="Cui Y."/>
            <person name="Zhang H."/>
            <person name="O'Toole P.W."/>
        </authorList>
    </citation>
    <scope>NUCLEOTIDE SEQUENCE [LARGE SCALE GENOMIC DNA]</scope>
    <source>
        <strain evidence="5 6">DSM 18527</strain>
    </source>
</reference>
<keyword evidence="3 4" id="KW-0597">Phosphoprotein</keyword>
<evidence type="ECO:0000256" key="2">
    <source>
        <dbReference type="ARBA" id="ARBA00022490"/>
    </source>
</evidence>
<dbReference type="STRING" id="1423734.FC83_GL001741"/>
<dbReference type="eggNOG" id="COG3052">
    <property type="taxonomic scope" value="Bacteria"/>
</dbReference>
<dbReference type="Pfam" id="PF06857">
    <property type="entry name" value="ACP"/>
    <property type="match status" value="1"/>
</dbReference>
<evidence type="ECO:0000256" key="4">
    <source>
        <dbReference type="HAMAP-Rule" id="MF_00805"/>
    </source>
</evidence>
<dbReference type="AlphaFoldDB" id="A0A0R1XLH3"/>
<dbReference type="GO" id="GO:0005737">
    <property type="term" value="C:cytoplasm"/>
    <property type="evidence" value="ECO:0007669"/>
    <property type="project" value="UniProtKB-SubCell"/>
</dbReference>
<evidence type="ECO:0000256" key="1">
    <source>
        <dbReference type="ARBA" id="ARBA00004496"/>
    </source>
</evidence>
<keyword evidence="2 4" id="KW-0963">Cytoplasm</keyword>
<dbReference type="InterPro" id="IPR023439">
    <property type="entry name" value="Mal_deCO2ase/Cit_lyase_ACP"/>
</dbReference>
<sequence length="125" mass="13995">MDKMAYLPFTPNHFLVRLNLKAGGQTIMQLKHKAIAGTLESSDAQIILAPNDGGLHIDLTSSVYEQYGTQIKQLLQQVCHRLNIENANIRVVDKGALDCTLKARLETAYFRAIDQKVDINWEALS</sequence>
<comment type="subunit">
    <text evidence="4">Oligomer with a subunit composition of (alpha,beta,gamma)6.</text>
</comment>
<evidence type="ECO:0000256" key="3">
    <source>
        <dbReference type="ARBA" id="ARBA00022553"/>
    </source>
</evidence>
<dbReference type="HAMAP" id="MF_00805">
    <property type="entry name" value="CitD"/>
    <property type="match status" value="1"/>
</dbReference>
<proteinExistence type="inferred from homology"/>
<keyword evidence="6" id="KW-1185">Reference proteome</keyword>
<organism evidence="5 6">
    <name type="scientific">Agrilactobacillus composti DSM 18527 = JCM 14202</name>
    <dbReference type="NCBI Taxonomy" id="1423734"/>
    <lineage>
        <taxon>Bacteria</taxon>
        <taxon>Bacillati</taxon>
        <taxon>Bacillota</taxon>
        <taxon>Bacilli</taxon>
        <taxon>Lactobacillales</taxon>
        <taxon>Lactobacillaceae</taxon>
        <taxon>Agrilactobacillus</taxon>
    </lineage>
</organism>
<comment type="subcellular location">
    <subcellularLocation>
        <location evidence="1 4">Cytoplasm</location>
    </subcellularLocation>
</comment>
<evidence type="ECO:0000313" key="5">
    <source>
        <dbReference type="EMBL" id="KRM30605.1"/>
    </source>
</evidence>
<dbReference type="NCBIfam" id="TIGR01608">
    <property type="entry name" value="citD"/>
    <property type="match status" value="1"/>
</dbReference>
<dbReference type="InterPro" id="IPR006495">
    <property type="entry name" value="CitD"/>
</dbReference>
<comment type="caution">
    <text evidence="5">The sequence shown here is derived from an EMBL/GenBank/DDBJ whole genome shotgun (WGS) entry which is preliminary data.</text>
</comment>
<evidence type="ECO:0000313" key="6">
    <source>
        <dbReference type="Proteomes" id="UP000051236"/>
    </source>
</evidence>
<name>A0A0R1XLH3_9LACO</name>
<comment type="function">
    <text evidence="4">Covalent carrier of the coenzyme of citrate lyase.</text>
</comment>
<accession>A0A0R1XLH3</accession>
<gene>
    <name evidence="4" type="primary">citD</name>
    <name evidence="5" type="ORF">FC83_GL001741</name>
</gene>
<protein>
    <recommendedName>
        <fullName evidence="4">Citrate lyase acyl carrier protein</fullName>
    </recommendedName>
    <alternativeName>
        <fullName evidence="4">Citrate lyase gamma chain</fullName>
    </alternativeName>
</protein>
<feature type="modified residue" description="O-(phosphoribosyl dephospho-coenzyme A)serine" evidence="4">
    <location>
        <position position="41"/>
    </location>
</feature>
<dbReference type="PATRIC" id="fig|1423734.3.peg.1760"/>
<dbReference type="NCBIfam" id="NF009726">
    <property type="entry name" value="PRK13253.1"/>
    <property type="match status" value="1"/>
</dbReference>